<accession>A0A345STV5</accession>
<dbReference type="Pfam" id="PF22743">
    <property type="entry name" value="PspAA"/>
    <property type="match status" value="1"/>
</dbReference>
<name>A0A345STV5_9ACTN</name>
<evidence type="ECO:0000313" key="3">
    <source>
        <dbReference type="Proteomes" id="UP000249340"/>
    </source>
</evidence>
<gene>
    <name evidence="2" type="ORF">C7M71_006615</name>
</gene>
<feature type="domain" description="PspA-associated" evidence="1">
    <location>
        <begin position="1"/>
        <end position="92"/>
    </location>
</feature>
<dbReference type="EMBL" id="CP031264">
    <property type="protein sequence ID" value="AXI77160.1"/>
    <property type="molecule type" value="Genomic_DNA"/>
</dbReference>
<dbReference type="Proteomes" id="UP000249340">
    <property type="component" value="Chromosome"/>
</dbReference>
<organism evidence="2 3">
    <name type="scientific">Peterkaempfera bronchialis</name>
    <dbReference type="NCBI Taxonomy" id="2126346"/>
    <lineage>
        <taxon>Bacteria</taxon>
        <taxon>Bacillati</taxon>
        <taxon>Actinomycetota</taxon>
        <taxon>Actinomycetes</taxon>
        <taxon>Kitasatosporales</taxon>
        <taxon>Streptomycetaceae</taxon>
        <taxon>Peterkaempfera</taxon>
    </lineage>
</organism>
<dbReference type="RefSeq" id="WP_111492679.1">
    <property type="nucleotide sequence ID" value="NZ_CP031264.1"/>
</dbReference>
<dbReference type="KEGG" id="stri:C7M71_006615"/>
<dbReference type="AlphaFoldDB" id="A0A345STV5"/>
<dbReference type="OrthoDB" id="5244559at2"/>
<reference evidence="3" key="1">
    <citation type="submission" date="2018-07" db="EMBL/GenBank/DDBJ databases">
        <title>Streptacidiphilus bronchialis DSM 106435 chromosome.</title>
        <authorList>
            <person name="Batra D."/>
            <person name="Gulvik C.A."/>
        </authorList>
    </citation>
    <scope>NUCLEOTIDE SEQUENCE [LARGE SCALE GENOMIC DNA]</scope>
    <source>
        <strain evidence="3">DSM 106435</strain>
    </source>
</reference>
<protein>
    <recommendedName>
        <fullName evidence="1">PspA-associated domain-containing protein</fullName>
    </recommendedName>
</protein>
<sequence length="92" mass="10016">MIVRIMGEGQLDVAESHLDRLNQLDDELLAALERGDEGLFRTALGNLLTAVREAGSPRPEESLEPSDLILPAADATVEEVRRLLRDDGLIPG</sequence>
<evidence type="ECO:0000259" key="1">
    <source>
        <dbReference type="Pfam" id="PF22743"/>
    </source>
</evidence>
<proteinExistence type="predicted"/>
<keyword evidence="3" id="KW-1185">Reference proteome</keyword>
<dbReference type="InterPro" id="IPR054437">
    <property type="entry name" value="PspA-assoc_dom"/>
</dbReference>
<evidence type="ECO:0000313" key="2">
    <source>
        <dbReference type="EMBL" id="AXI77160.1"/>
    </source>
</evidence>